<proteinExistence type="predicted"/>
<evidence type="ECO:0000313" key="3">
    <source>
        <dbReference type="Proteomes" id="UP000652354"/>
    </source>
</evidence>
<dbReference type="Proteomes" id="UP000652354">
    <property type="component" value="Unassembled WGS sequence"/>
</dbReference>
<comment type="caution">
    <text evidence="2">The sequence shown here is derived from an EMBL/GenBank/DDBJ whole genome shotgun (WGS) entry which is preliminary data.</text>
</comment>
<evidence type="ECO:0000313" key="2">
    <source>
        <dbReference type="EMBL" id="GIG54328.1"/>
    </source>
</evidence>
<dbReference type="AlphaFoldDB" id="A0A919UL38"/>
<evidence type="ECO:0000256" key="1">
    <source>
        <dbReference type="SAM" id="MobiDB-lite"/>
    </source>
</evidence>
<feature type="region of interest" description="Disordered" evidence="1">
    <location>
        <begin position="138"/>
        <end position="171"/>
    </location>
</feature>
<dbReference type="Gene3D" id="3.30.530.20">
    <property type="match status" value="1"/>
</dbReference>
<keyword evidence="3" id="KW-1185">Reference proteome</keyword>
<reference evidence="2" key="1">
    <citation type="submission" date="2021-01" db="EMBL/GenBank/DDBJ databases">
        <title>Whole genome shotgun sequence of Demequina activiva NBRC 110675.</title>
        <authorList>
            <person name="Komaki H."/>
            <person name="Tamura T."/>
        </authorList>
    </citation>
    <scope>NUCLEOTIDE SEQUENCE</scope>
    <source>
        <strain evidence="2">NBRC 110675</strain>
    </source>
</reference>
<dbReference type="InterPro" id="IPR019587">
    <property type="entry name" value="Polyketide_cyclase/dehydratase"/>
</dbReference>
<dbReference type="CDD" id="cd07812">
    <property type="entry name" value="SRPBCC"/>
    <property type="match status" value="1"/>
</dbReference>
<accession>A0A919UL38</accession>
<organism evidence="2 3">
    <name type="scientific">Demequina activiva</name>
    <dbReference type="NCBI Taxonomy" id="1582364"/>
    <lineage>
        <taxon>Bacteria</taxon>
        <taxon>Bacillati</taxon>
        <taxon>Actinomycetota</taxon>
        <taxon>Actinomycetes</taxon>
        <taxon>Micrococcales</taxon>
        <taxon>Demequinaceae</taxon>
        <taxon>Demequina</taxon>
    </lineage>
</organism>
<dbReference type="InterPro" id="IPR023393">
    <property type="entry name" value="START-like_dom_sf"/>
</dbReference>
<dbReference type="RefSeq" id="WP_203653982.1">
    <property type="nucleotide sequence ID" value="NZ_BONR01000002.1"/>
</dbReference>
<sequence length="171" mass="18713">MIEVGSVIHTSTAPPEAFFERWADLPTHPEWASSMDWFDVDTPVQLGSSGTSKSKTGEPASFRVTAFDPPHVYADTTELDGAELTVHHEARAFANGTRVELRAWLEGPRARDYEMEMRAVLERALPADLTALVALVEGRQSGDGEAESLDPNRAGPDAHRPPVLEEPEPNP</sequence>
<dbReference type="SUPFAM" id="SSF55961">
    <property type="entry name" value="Bet v1-like"/>
    <property type="match status" value="1"/>
</dbReference>
<evidence type="ECO:0008006" key="4">
    <source>
        <dbReference type="Google" id="ProtNLM"/>
    </source>
</evidence>
<gene>
    <name evidence="2" type="ORF">Dac01nite_10800</name>
</gene>
<dbReference type="Pfam" id="PF10604">
    <property type="entry name" value="Polyketide_cyc2"/>
    <property type="match status" value="1"/>
</dbReference>
<protein>
    <recommendedName>
        <fullName evidence="4">Polyketide cyclase / dehydrase and lipid transport</fullName>
    </recommendedName>
</protein>
<name>A0A919UL38_9MICO</name>
<dbReference type="EMBL" id="BONR01000002">
    <property type="protein sequence ID" value="GIG54328.1"/>
    <property type="molecule type" value="Genomic_DNA"/>
</dbReference>